<organism evidence="15 16">
    <name type="scientific">Albula glossodonta</name>
    <name type="common">roundjaw bonefish</name>
    <dbReference type="NCBI Taxonomy" id="121402"/>
    <lineage>
        <taxon>Eukaryota</taxon>
        <taxon>Metazoa</taxon>
        <taxon>Chordata</taxon>
        <taxon>Craniata</taxon>
        <taxon>Vertebrata</taxon>
        <taxon>Euteleostomi</taxon>
        <taxon>Actinopterygii</taxon>
        <taxon>Neopterygii</taxon>
        <taxon>Teleostei</taxon>
        <taxon>Albuliformes</taxon>
        <taxon>Albulidae</taxon>
        <taxon>Albula</taxon>
    </lineage>
</organism>
<keyword evidence="12" id="KW-0865">Zymogen</keyword>
<sequence length="112" mass="13076">MTLPGYPKYISELGFPDWVTKIDAAVYVPTTRKTLFFVGSRYWSYDDSKGEMDNGYPKMIFYEFPGIGTKVDAAFENYGFLYFSSGPRQSEYNYTTRKVVRVLLNYGWLNCY</sequence>
<accession>A0A8T2N6P0</accession>
<evidence type="ECO:0000256" key="8">
    <source>
        <dbReference type="ARBA" id="ARBA00022801"/>
    </source>
</evidence>
<dbReference type="GO" id="GO:0008237">
    <property type="term" value="F:metallopeptidase activity"/>
    <property type="evidence" value="ECO:0007669"/>
    <property type="project" value="UniProtKB-KW"/>
</dbReference>
<dbReference type="PROSITE" id="PS51642">
    <property type="entry name" value="HEMOPEXIN_2"/>
    <property type="match status" value="2"/>
</dbReference>
<keyword evidence="10" id="KW-0106">Calcium</keyword>
<dbReference type="FunFam" id="2.110.10.10:FF:000002">
    <property type="entry name" value="Matrix metallopeptidase 3"/>
    <property type="match status" value="1"/>
</dbReference>
<gene>
    <name evidence="15" type="ORF">JZ751_012771</name>
</gene>
<dbReference type="SMART" id="SM00120">
    <property type="entry name" value="HX"/>
    <property type="match status" value="2"/>
</dbReference>
<keyword evidence="5" id="KW-0479">Metal-binding</keyword>
<comment type="caution">
    <text evidence="15">The sequence shown here is derived from an EMBL/GenBank/DDBJ whole genome shotgun (WGS) entry which is preliminary data.</text>
</comment>
<keyword evidence="4" id="KW-0645">Protease</keyword>
<evidence type="ECO:0000256" key="12">
    <source>
        <dbReference type="ARBA" id="ARBA00023145"/>
    </source>
</evidence>
<dbReference type="OrthoDB" id="8933429at2759"/>
<dbReference type="AlphaFoldDB" id="A0A8T2N6P0"/>
<keyword evidence="16" id="KW-1185">Reference proteome</keyword>
<dbReference type="SUPFAM" id="SSF50923">
    <property type="entry name" value="Hemopexin-like domain"/>
    <property type="match status" value="1"/>
</dbReference>
<evidence type="ECO:0000256" key="7">
    <source>
        <dbReference type="ARBA" id="ARBA00022737"/>
    </source>
</evidence>
<evidence type="ECO:0000256" key="11">
    <source>
        <dbReference type="ARBA" id="ARBA00023049"/>
    </source>
</evidence>
<dbReference type="Pfam" id="PF00045">
    <property type="entry name" value="Hemopexin"/>
    <property type="match status" value="1"/>
</dbReference>
<dbReference type="Gene3D" id="2.110.10.10">
    <property type="entry name" value="Hemopexin-like domain"/>
    <property type="match status" value="1"/>
</dbReference>
<dbReference type="InterPro" id="IPR000585">
    <property type="entry name" value="Hemopexin-like_dom"/>
</dbReference>
<dbReference type="GO" id="GO:0046872">
    <property type="term" value="F:metal ion binding"/>
    <property type="evidence" value="ECO:0007669"/>
    <property type="project" value="UniProtKB-KW"/>
</dbReference>
<dbReference type="InterPro" id="IPR036375">
    <property type="entry name" value="Hemopexin-like_dom_sf"/>
</dbReference>
<keyword evidence="8" id="KW-0378">Hydrolase</keyword>
<evidence type="ECO:0000256" key="14">
    <source>
        <dbReference type="PROSITE-ProRule" id="PRU01011"/>
    </source>
</evidence>
<dbReference type="EMBL" id="JAFBMS010000204">
    <property type="protein sequence ID" value="KAG9333362.1"/>
    <property type="molecule type" value="Genomic_DNA"/>
</dbReference>
<protein>
    <submittedName>
        <fullName evidence="15">Uncharacterized protein</fullName>
    </submittedName>
</protein>
<evidence type="ECO:0000256" key="9">
    <source>
        <dbReference type="ARBA" id="ARBA00022833"/>
    </source>
</evidence>
<dbReference type="CDD" id="cd00094">
    <property type="entry name" value="HX"/>
    <property type="match status" value="1"/>
</dbReference>
<keyword evidence="6" id="KW-0732">Signal</keyword>
<keyword evidence="13" id="KW-1015">Disulfide bond</keyword>
<keyword evidence="11" id="KW-0482">Metalloprotease</keyword>
<evidence type="ECO:0000256" key="13">
    <source>
        <dbReference type="ARBA" id="ARBA00023157"/>
    </source>
</evidence>
<dbReference type="GO" id="GO:0006508">
    <property type="term" value="P:proteolysis"/>
    <property type="evidence" value="ECO:0007669"/>
    <property type="project" value="UniProtKB-KW"/>
</dbReference>
<keyword evidence="7" id="KW-0677">Repeat</keyword>
<feature type="repeat" description="Hemopexin" evidence="14">
    <location>
        <begin position="68"/>
        <end position="111"/>
    </location>
</feature>
<name>A0A8T2N6P0_9TELE</name>
<dbReference type="InterPro" id="IPR018487">
    <property type="entry name" value="Hemopexin-like_repeat"/>
</dbReference>
<comment type="similarity">
    <text evidence="3">Belongs to the peptidase M10A family.</text>
</comment>
<evidence type="ECO:0000256" key="4">
    <source>
        <dbReference type="ARBA" id="ARBA00022670"/>
    </source>
</evidence>
<dbReference type="Proteomes" id="UP000824540">
    <property type="component" value="Unassembled WGS sequence"/>
</dbReference>
<reference evidence="15" key="1">
    <citation type="thesis" date="2021" institute="BYU ScholarsArchive" country="Provo, UT, USA">
        <title>Applications of and Algorithms for Genome Assembly and Genomic Analyses with an Emphasis on Marine Teleosts.</title>
        <authorList>
            <person name="Pickett B.D."/>
        </authorList>
    </citation>
    <scope>NUCLEOTIDE SEQUENCE</scope>
    <source>
        <strain evidence="15">HI-2016</strain>
    </source>
</reference>
<evidence type="ECO:0000313" key="15">
    <source>
        <dbReference type="EMBL" id="KAG9333362.1"/>
    </source>
</evidence>
<comment type="cofactor">
    <cofactor evidence="2">
        <name>Zn(2+)</name>
        <dbReference type="ChEBI" id="CHEBI:29105"/>
    </cofactor>
</comment>
<proteinExistence type="inferred from homology"/>
<evidence type="ECO:0000256" key="5">
    <source>
        <dbReference type="ARBA" id="ARBA00022723"/>
    </source>
</evidence>
<evidence type="ECO:0000256" key="2">
    <source>
        <dbReference type="ARBA" id="ARBA00001947"/>
    </source>
</evidence>
<comment type="cofactor">
    <cofactor evidence="1">
        <name>Ca(2+)</name>
        <dbReference type="ChEBI" id="CHEBI:29108"/>
    </cofactor>
</comment>
<keyword evidence="9" id="KW-0862">Zinc</keyword>
<evidence type="ECO:0000256" key="10">
    <source>
        <dbReference type="ARBA" id="ARBA00022837"/>
    </source>
</evidence>
<feature type="repeat" description="Hemopexin" evidence="14">
    <location>
        <begin position="19"/>
        <end position="67"/>
    </location>
</feature>
<evidence type="ECO:0000256" key="3">
    <source>
        <dbReference type="ARBA" id="ARBA00010370"/>
    </source>
</evidence>
<evidence type="ECO:0000313" key="16">
    <source>
        <dbReference type="Proteomes" id="UP000824540"/>
    </source>
</evidence>
<evidence type="ECO:0000256" key="1">
    <source>
        <dbReference type="ARBA" id="ARBA00001913"/>
    </source>
</evidence>
<evidence type="ECO:0000256" key="6">
    <source>
        <dbReference type="ARBA" id="ARBA00022729"/>
    </source>
</evidence>